<dbReference type="InterPro" id="IPR003331">
    <property type="entry name" value="UDP_GlcNAc_Epimerase_2_dom"/>
</dbReference>
<organism evidence="3 4">
    <name type="scientific">Robertmurraya siralis</name>
    <dbReference type="NCBI Taxonomy" id="77777"/>
    <lineage>
        <taxon>Bacteria</taxon>
        <taxon>Bacillati</taxon>
        <taxon>Bacillota</taxon>
        <taxon>Bacilli</taxon>
        <taxon>Bacillales</taxon>
        <taxon>Bacillaceae</taxon>
        <taxon>Robertmurraya</taxon>
    </lineage>
</organism>
<dbReference type="Pfam" id="PF02350">
    <property type="entry name" value="Epimerase_2"/>
    <property type="match status" value="1"/>
</dbReference>
<protein>
    <submittedName>
        <fullName evidence="3">UDP-N-acetyl glucosamine 2-epimerase</fullName>
    </submittedName>
</protein>
<dbReference type="OrthoDB" id="9803238at2"/>
<evidence type="ECO:0000259" key="2">
    <source>
        <dbReference type="Pfam" id="PF02350"/>
    </source>
</evidence>
<sequence length="358" mass="40456">MKILTIVGARPQFIKACMLSKEFVRDDVVEEIIVHTGQHYDSSMSDIFFEQLQIPKPHYHLAVGSHSHGKQTGKMLIELERIMIKEQPDLVLVYGDTNSTLAGALAAAKLLIPVAHVEAGLRSFNKRMPEEQNRILTDHLSTLLFCPTDAAVEHLKQESITEGVHQTGDIICDTVNFFLPIALEHSSIQKTLELEKDRYFVATIHRAENTKNCQQLMELLNALNSIGEKVLIPIHPRTKKMIATCKMTEEEYPQLHVTEPLNYFDMLALVYNAKGVLTDSGGLQKEAYLLKTPCITLRDETEWTETVTAGWNRVVGRDSTKIMEAAKKLQVPKKHIQLFGDGQTAKRIVEIIHNSFYN</sequence>
<keyword evidence="1" id="KW-0413">Isomerase</keyword>
<dbReference type="NCBIfam" id="TIGR00236">
    <property type="entry name" value="wecB"/>
    <property type="match status" value="1"/>
</dbReference>
<dbReference type="PANTHER" id="PTHR43174">
    <property type="entry name" value="UDP-N-ACETYLGLUCOSAMINE 2-EPIMERASE"/>
    <property type="match status" value="1"/>
</dbReference>
<accession>A0A919WGU4</accession>
<dbReference type="EMBL" id="BORC01000002">
    <property type="protein sequence ID" value="GIN61740.1"/>
    <property type="molecule type" value="Genomic_DNA"/>
</dbReference>
<gene>
    <name evidence="3" type="ORF">J27TS8_17330</name>
</gene>
<dbReference type="Gene3D" id="3.40.50.2000">
    <property type="entry name" value="Glycogen Phosphorylase B"/>
    <property type="match status" value="2"/>
</dbReference>
<evidence type="ECO:0000313" key="3">
    <source>
        <dbReference type="EMBL" id="GIN61740.1"/>
    </source>
</evidence>
<evidence type="ECO:0000313" key="4">
    <source>
        <dbReference type="Proteomes" id="UP000682111"/>
    </source>
</evidence>
<dbReference type="AlphaFoldDB" id="A0A919WGU4"/>
<feature type="domain" description="UDP-N-acetylglucosamine 2-epimerase" evidence="2">
    <location>
        <begin position="24"/>
        <end position="352"/>
    </location>
</feature>
<name>A0A919WGU4_9BACI</name>
<dbReference type="CDD" id="cd03786">
    <property type="entry name" value="GTB_UDP-GlcNAc_2-Epimerase"/>
    <property type="match status" value="1"/>
</dbReference>
<keyword evidence="4" id="KW-1185">Reference proteome</keyword>
<evidence type="ECO:0000256" key="1">
    <source>
        <dbReference type="RuleBase" id="RU003513"/>
    </source>
</evidence>
<comment type="caution">
    <text evidence="3">The sequence shown here is derived from an EMBL/GenBank/DDBJ whole genome shotgun (WGS) entry which is preliminary data.</text>
</comment>
<dbReference type="InterPro" id="IPR029767">
    <property type="entry name" value="WecB-like"/>
</dbReference>
<dbReference type="GO" id="GO:0016853">
    <property type="term" value="F:isomerase activity"/>
    <property type="evidence" value="ECO:0007669"/>
    <property type="project" value="UniProtKB-KW"/>
</dbReference>
<comment type="similarity">
    <text evidence="1">Belongs to the UDP-N-acetylglucosamine 2-epimerase family.</text>
</comment>
<dbReference type="PANTHER" id="PTHR43174:SF1">
    <property type="entry name" value="UDP-N-ACETYLGLUCOSAMINE 2-EPIMERASE"/>
    <property type="match status" value="1"/>
</dbReference>
<reference evidence="3" key="1">
    <citation type="submission" date="2021-03" db="EMBL/GenBank/DDBJ databases">
        <title>Antimicrobial resistance genes in bacteria isolated from Japanese honey, and their potential for conferring macrolide and lincosamide resistance in the American foulbrood pathogen Paenibacillus larvae.</title>
        <authorList>
            <person name="Okamoto M."/>
            <person name="Kumagai M."/>
            <person name="Kanamori H."/>
            <person name="Takamatsu D."/>
        </authorList>
    </citation>
    <scope>NUCLEOTIDE SEQUENCE</scope>
    <source>
        <strain evidence="3">J27TS8</strain>
    </source>
</reference>
<proteinExistence type="inferred from homology"/>
<dbReference type="SUPFAM" id="SSF53756">
    <property type="entry name" value="UDP-Glycosyltransferase/glycogen phosphorylase"/>
    <property type="match status" value="1"/>
</dbReference>
<dbReference type="RefSeq" id="WP_095308737.1">
    <property type="nucleotide sequence ID" value="NZ_BORC01000002.1"/>
</dbReference>
<dbReference type="Proteomes" id="UP000682111">
    <property type="component" value="Unassembled WGS sequence"/>
</dbReference>